<sequence>MKMMAAVVKDSPFLKGASKKVADIDRAIDAIKLIELSENIFRLPGWLYAIKPNKYFISVRENSTRRRAKFVSDIADRIDMEGWLYPGPISSKAVSRAWPVYIQFDLKAPCTTSSLVIDQRYQDHDGAAPDADSPFKKDAWRGLIGYHAAMTLGTKTGKCSVPGSEGFTRLLEGKDWNDEGEYWDTSSQQVPNPHFPFGTPSEVESHTLSFADTSKT</sequence>
<name>A0ABY3WQN6_9ACTN</name>
<accession>A0ABY3WQN6</accession>
<dbReference type="Gene3D" id="3.90.210.10">
    <property type="entry name" value="Heat-Labile Enterotoxin, subunit A"/>
    <property type="match status" value="1"/>
</dbReference>
<dbReference type="Proteomes" id="UP000828924">
    <property type="component" value="Chromosome"/>
</dbReference>
<dbReference type="RefSeq" id="WP_242335707.1">
    <property type="nucleotide sequence ID" value="NZ_CP071872.1"/>
</dbReference>
<keyword evidence="3" id="KW-1185">Reference proteome</keyword>
<evidence type="ECO:0000256" key="1">
    <source>
        <dbReference type="SAM" id="MobiDB-lite"/>
    </source>
</evidence>
<gene>
    <name evidence="2" type="ORF">J4032_28950</name>
</gene>
<reference evidence="2 3" key="1">
    <citation type="submission" date="2021-03" db="EMBL/GenBank/DDBJ databases">
        <title>Complete genome of Streptomyces formicae strain 1H-GS9 (DSM 100524).</title>
        <authorList>
            <person name="Atanasov K.E."/>
            <person name="Altabella T."/>
            <person name="Ferrer A."/>
        </authorList>
    </citation>
    <scope>NUCLEOTIDE SEQUENCE [LARGE SCALE GENOMIC DNA]</scope>
    <source>
        <strain evidence="2 3">1H-GS9</strain>
    </source>
</reference>
<evidence type="ECO:0000313" key="2">
    <source>
        <dbReference type="EMBL" id="UNM14958.1"/>
    </source>
</evidence>
<feature type="region of interest" description="Disordered" evidence="1">
    <location>
        <begin position="183"/>
        <end position="216"/>
    </location>
</feature>
<feature type="compositionally biased region" description="Polar residues" evidence="1">
    <location>
        <begin position="206"/>
        <end position="216"/>
    </location>
</feature>
<proteinExistence type="predicted"/>
<protein>
    <recommendedName>
        <fullName evidence="4">Phage protein</fullName>
    </recommendedName>
</protein>
<evidence type="ECO:0000313" key="3">
    <source>
        <dbReference type="Proteomes" id="UP000828924"/>
    </source>
</evidence>
<dbReference type="EMBL" id="CP071872">
    <property type="protein sequence ID" value="UNM14958.1"/>
    <property type="molecule type" value="Genomic_DNA"/>
</dbReference>
<evidence type="ECO:0008006" key="4">
    <source>
        <dbReference type="Google" id="ProtNLM"/>
    </source>
</evidence>
<organism evidence="2 3">
    <name type="scientific">Streptomyces formicae</name>
    <dbReference type="NCBI Taxonomy" id="1616117"/>
    <lineage>
        <taxon>Bacteria</taxon>
        <taxon>Bacillati</taxon>
        <taxon>Actinomycetota</taxon>
        <taxon>Actinomycetes</taxon>
        <taxon>Kitasatosporales</taxon>
        <taxon>Streptomycetaceae</taxon>
        <taxon>Streptomyces</taxon>
    </lineage>
</organism>